<dbReference type="EMBL" id="SRLO01005332">
    <property type="protein sequence ID" value="TNN29691.1"/>
    <property type="molecule type" value="Genomic_DNA"/>
</dbReference>
<dbReference type="Proteomes" id="UP000314294">
    <property type="component" value="Unassembled WGS sequence"/>
</dbReference>
<accession>A0A4Z2EM94</accession>
<dbReference type="AlphaFoldDB" id="A0A4Z2EM94"/>
<reference evidence="2 3" key="1">
    <citation type="submission" date="2019-03" db="EMBL/GenBank/DDBJ databases">
        <title>First draft genome of Liparis tanakae, snailfish: a comprehensive survey of snailfish specific genes.</title>
        <authorList>
            <person name="Kim W."/>
            <person name="Song I."/>
            <person name="Jeong J.-H."/>
            <person name="Kim D."/>
            <person name="Kim S."/>
            <person name="Ryu S."/>
            <person name="Song J.Y."/>
            <person name="Lee S.K."/>
        </authorList>
    </citation>
    <scope>NUCLEOTIDE SEQUENCE [LARGE SCALE GENOMIC DNA]</scope>
    <source>
        <tissue evidence="2">Muscle</tissue>
    </source>
</reference>
<proteinExistence type="predicted"/>
<sequence length="140" mass="15403">METSERRGIRETLVLKATRDTKGFTDFKELRRIKGHKVERKAPSGLQVKWVPKAEPPLNHVISPQGHVGVPGKQGSKGDVGIQGIQDVKGGQGEKGVKGPKGKVSCGSFVRAALTHVIFLEHTRTQKSWYTLCTSLEEYV</sequence>
<protein>
    <submittedName>
        <fullName evidence="2">Uncharacterized protein</fullName>
    </submittedName>
</protein>
<keyword evidence="3" id="KW-1185">Reference proteome</keyword>
<gene>
    <name evidence="2" type="ORF">EYF80_060160</name>
</gene>
<evidence type="ECO:0000313" key="2">
    <source>
        <dbReference type="EMBL" id="TNN29691.1"/>
    </source>
</evidence>
<name>A0A4Z2EM94_9TELE</name>
<evidence type="ECO:0000313" key="3">
    <source>
        <dbReference type="Proteomes" id="UP000314294"/>
    </source>
</evidence>
<evidence type="ECO:0000256" key="1">
    <source>
        <dbReference type="SAM" id="MobiDB-lite"/>
    </source>
</evidence>
<organism evidence="2 3">
    <name type="scientific">Liparis tanakae</name>
    <name type="common">Tanaka's snailfish</name>
    <dbReference type="NCBI Taxonomy" id="230148"/>
    <lineage>
        <taxon>Eukaryota</taxon>
        <taxon>Metazoa</taxon>
        <taxon>Chordata</taxon>
        <taxon>Craniata</taxon>
        <taxon>Vertebrata</taxon>
        <taxon>Euteleostomi</taxon>
        <taxon>Actinopterygii</taxon>
        <taxon>Neopterygii</taxon>
        <taxon>Teleostei</taxon>
        <taxon>Neoteleostei</taxon>
        <taxon>Acanthomorphata</taxon>
        <taxon>Eupercaria</taxon>
        <taxon>Perciformes</taxon>
        <taxon>Cottioidei</taxon>
        <taxon>Cottales</taxon>
        <taxon>Liparidae</taxon>
        <taxon>Liparis</taxon>
    </lineage>
</organism>
<feature type="region of interest" description="Disordered" evidence="1">
    <location>
        <begin position="58"/>
        <end position="102"/>
    </location>
</feature>
<comment type="caution">
    <text evidence="2">The sequence shown here is derived from an EMBL/GenBank/DDBJ whole genome shotgun (WGS) entry which is preliminary data.</text>
</comment>